<feature type="signal peptide" evidence="1">
    <location>
        <begin position="1"/>
        <end position="20"/>
    </location>
</feature>
<gene>
    <name evidence="2" type="ORF">HICCMSTLAB_LOCUS3201</name>
</gene>
<evidence type="ECO:0000313" key="3">
    <source>
        <dbReference type="Proteomes" id="UP000786811"/>
    </source>
</evidence>
<keyword evidence="3" id="KW-1185">Reference proteome</keyword>
<name>A0A8J2H756_COTCN</name>
<evidence type="ECO:0000256" key="1">
    <source>
        <dbReference type="SAM" id="SignalP"/>
    </source>
</evidence>
<proteinExistence type="predicted"/>
<keyword evidence="1" id="KW-0732">Signal</keyword>
<dbReference type="AlphaFoldDB" id="A0A8J2H756"/>
<accession>A0A8J2H756</accession>
<sequence>MYFLRIWLLLFVAAIYPCSSYTTEYEPLVYDYEELYPTICNENQTKHNCNDQRCAIGRETVNSMCEGDWNRCKCKYDYWLNSTNSCVLREDCDVHPRYFDYLSNHF</sequence>
<protein>
    <submittedName>
        <fullName evidence="2">Venom protein 23</fullName>
    </submittedName>
</protein>
<organism evidence="2 3">
    <name type="scientific">Cotesia congregata</name>
    <name type="common">Parasitoid wasp</name>
    <name type="synonym">Apanteles congregatus</name>
    <dbReference type="NCBI Taxonomy" id="51543"/>
    <lineage>
        <taxon>Eukaryota</taxon>
        <taxon>Metazoa</taxon>
        <taxon>Ecdysozoa</taxon>
        <taxon>Arthropoda</taxon>
        <taxon>Hexapoda</taxon>
        <taxon>Insecta</taxon>
        <taxon>Pterygota</taxon>
        <taxon>Neoptera</taxon>
        <taxon>Endopterygota</taxon>
        <taxon>Hymenoptera</taxon>
        <taxon>Apocrita</taxon>
        <taxon>Ichneumonoidea</taxon>
        <taxon>Braconidae</taxon>
        <taxon>Microgastrinae</taxon>
        <taxon>Cotesia</taxon>
    </lineage>
</organism>
<dbReference type="InterPro" id="IPR036084">
    <property type="entry name" value="Ser_inhib-like_sf"/>
</dbReference>
<feature type="chain" id="PRO_5035181201" evidence="1">
    <location>
        <begin position="21"/>
        <end position="106"/>
    </location>
</feature>
<evidence type="ECO:0000313" key="2">
    <source>
        <dbReference type="EMBL" id="CAG5081138.1"/>
    </source>
</evidence>
<reference evidence="2" key="1">
    <citation type="submission" date="2021-04" db="EMBL/GenBank/DDBJ databases">
        <authorList>
            <person name="Chebbi M.A.C M."/>
        </authorList>
    </citation>
    <scope>NUCLEOTIDE SEQUENCE</scope>
</reference>
<comment type="caution">
    <text evidence="2">The sequence shown here is derived from an EMBL/GenBank/DDBJ whole genome shotgun (WGS) entry which is preliminary data.</text>
</comment>
<dbReference type="EMBL" id="CAJNRD030001118">
    <property type="protein sequence ID" value="CAG5081138.1"/>
    <property type="molecule type" value="Genomic_DNA"/>
</dbReference>
<feature type="non-terminal residue" evidence="2">
    <location>
        <position position="106"/>
    </location>
</feature>
<dbReference type="Proteomes" id="UP000786811">
    <property type="component" value="Unassembled WGS sequence"/>
</dbReference>
<dbReference type="SUPFAM" id="SSF57567">
    <property type="entry name" value="Serine protease inhibitors"/>
    <property type="match status" value="1"/>
</dbReference>